<organism evidence="1 2">
    <name type="scientific">Phragmitibacter flavus</name>
    <dbReference type="NCBI Taxonomy" id="2576071"/>
    <lineage>
        <taxon>Bacteria</taxon>
        <taxon>Pseudomonadati</taxon>
        <taxon>Verrucomicrobiota</taxon>
        <taxon>Verrucomicrobiia</taxon>
        <taxon>Verrucomicrobiales</taxon>
        <taxon>Verrucomicrobiaceae</taxon>
        <taxon>Phragmitibacter</taxon>
    </lineage>
</organism>
<comment type="caution">
    <text evidence="1">The sequence shown here is derived from an EMBL/GenBank/DDBJ whole genome shotgun (WGS) entry which is preliminary data.</text>
</comment>
<gene>
    <name evidence="1" type="ORF">FEM03_02355</name>
</gene>
<sequence length="60" mass="6645">MMAANRWAGIEAIQSSRISAGVRTSQMEEPYHQEVEMGLRADDGKSFLKAERLQGCVCLS</sequence>
<protein>
    <submittedName>
        <fullName evidence="1">Uncharacterized protein</fullName>
    </submittedName>
</protein>
<dbReference type="EMBL" id="VAUV01000002">
    <property type="protein sequence ID" value="TLD72219.1"/>
    <property type="molecule type" value="Genomic_DNA"/>
</dbReference>
<evidence type="ECO:0000313" key="1">
    <source>
        <dbReference type="EMBL" id="TLD72219.1"/>
    </source>
</evidence>
<accession>A0A5R8KKS1</accession>
<dbReference type="AlphaFoldDB" id="A0A5R8KKS1"/>
<dbReference type="Proteomes" id="UP000306196">
    <property type="component" value="Unassembled WGS sequence"/>
</dbReference>
<keyword evidence="2" id="KW-1185">Reference proteome</keyword>
<name>A0A5R8KKS1_9BACT</name>
<reference evidence="1 2" key="1">
    <citation type="submission" date="2019-05" db="EMBL/GenBank/DDBJ databases">
        <title>Verrucobacter flavum gen. nov., sp. nov. a new member of the family Verrucomicrobiaceae.</title>
        <authorList>
            <person name="Szuroczki S."/>
            <person name="Abbaszade G."/>
            <person name="Szabo A."/>
            <person name="Felfoldi T."/>
            <person name="Schumann P."/>
            <person name="Boka K."/>
            <person name="Keki Z."/>
            <person name="Toumi M."/>
            <person name="Toth E."/>
        </authorList>
    </citation>
    <scope>NUCLEOTIDE SEQUENCE [LARGE SCALE GENOMIC DNA]</scope>
    <source>
        <strain evidence="1 2">MG-N-17</strain>
    </source>
</reference>
<proteinExistence type="predicted"/>
<evidence type="ECO:0000313" key="2">
    <source>
        <dbReference type="Proteomes" id="UP000306196"/>
    </source>
</evidence>